<dbReference type="EMBL" id="FJ176937">
    <property type="protein sequence ID" value="ACK87018.1"/>
    <property type="molecule type" value="Genomic_DNA"/>
</dbReference>
<dbReference type="AlphaFoldDB" id="B8X8Z5"/>
<organism evidence="1">
    <name type="scientific">Pectobacterium atrosepticum</name>
    <name type="common">Erwinia carotovora subsp. atroseptica</name>
    <dbReference type="NCBI Taxonomy" id="29471"/>
    <lineage>
        <taxon>Bacteria</taxon>
        <taxon>Pseudomonadati</taxon>
        <taxon>Pseudomonadota</taxon>
        <taxon>Gammaproteobacteria</taxon>
        <taxon>Enterobacterales</taxon>
        <taxon>Pectobacteriaceae</taxon>
        <taxon>Pectobacterium</taxon>
    </lineage>
</organism>
<name>B8X8Z5_PECAT</name>
<reference evidence="1" key="1">
    <citation type="journal article" date="2009" name="Proc. Natl. Acad. Sci. U.S.A.">
        <title>The phage abortive infection system, ToxIN, functions as a protein-RNA toxin-antitoxin pair.</title>
        <authorList>
            <person name="Fineran P.C."/>
            <person name="Blower T.R."/>
            <person name="Foulds I.J."/>
            <person name="Humphreys D.P."/>
            <person name="Lilley K.S."/>
            <person name="Salmond G.P."/>
        </authorList>
    </citation>
    <scope>NUCLEOTIDE SEQUENCE</scope>
    <source>
        <strain evidence="1">SCRI1039</strain>
        <plasmid evidence="1">pECA1039</plasmid>
    </source>
</reference>
<proteinExistence type="predicted"/>
<evidence type="ECO:0000313" key="1">
    <source>
        <dbReference type="EMBL" id="ACK87018.1"/>
    </source>
</evidence>
<sequence length="179" mass="20001">MVNPSDRQVQNKKAPQGFERPTYFSEDLLGFNLSVFPGVFLLSRWRLSGSPVDSAMRFGPGLRLIIFILLNLRGNSTSLTGIAIAASIFNTIRSVDISLAGGSNDPTIACRSTPAPLIRRICIKFPFIVHSVFPFRLYDILLFVYQAVIVLKKANLAFPERISVEVCGAMRERSQFLYQ</sequence>
<protein>
    <submittedName>
        <fullName evidence="1">Uncharacterized protein</fullName>
    </submittedName>
</protein>
<accession>B8X8Z5</accession>
<geneLocation type="plasmid" evidence="1">
    <name>pECA1039</name>
</geneLocation>
<keyword evidence="1" id="KW-0614">Plasmid</keyword>